<dbReference type="PANTHER" id="PTHR12151:SF25">
    <property type="entry name" value="LINALOOL DEHYDRATASE_ISOMERASE DOMAIN-CONTAINING PROTEIN"/>
    <property type="match status" value="1"/>
</dbReference>
<keyword evidence="4" id="KW-0812">Transmembrane</keyword>
<dbReference type="Pfam" id="PF02630">
    <property type="entry name" value="SCO1-SenC"/>
    <property type="match status" value="1"/>
</dbReference>
<comment type="similarity">
    <text evidence="1">Belongs to the SCO1/2 family.</text>
</comment>
<proteinExistence type="inferred from homology"/>
<feature type="transmembrane region" description="Helical" evidence="4">
    <location>
        <begin position="12"/>
        <end position="34"/>
    </location>
</feature>
<keyword evidence="4" id="KW-0472">Membrane</keyword>
<dbReference type="GO" id="GO:0046872">
    <property type="term" value="F:metal ion binding"/>
    <property type="evidence" value="ECO:0007669"/>
    <property type="project" value="UniProtKB-KW"/>
</dbReference>
<dbReference type="CDD" id="cd02968">
    <property type="entry name" value="SCO"/>
    <property type="match status" value="1"/>
</dbReference>
<feature type="binding site" evidence="2">
    <location>
        <position position="76"/>
    </location>
    <ligand>
        <name>Cu cation</name>
        <dbReference type="ChEBI" id="CHEBI:23378"/>
    </ligand>
</feature>
<name>M4V580_9BACT</name>
<organism evidence="5 6">
    <name type="scientific">Pseudobdellovibrio exovorus JSS</name>
    <dbReference type="NCBI Taxonomy" id="1184267"/>
    <lineage>
        <taxon>Bacteria</taxon>
        <taxon>Pseudomonadati</taxon>
        <taxon>Bdellovibrionota</taxon>
        <taxon>Bdellovibrionia</taxon>
        <taxon>Bdellovibrionales</taxon>
        <taxon>Pseudobdellovibrionaceae</taxon>
        <taxon>Pseudobdellovibrio</taxon>
    </lineage>
</organism>
<dbReference type="AlphaFoldDB" id="M4V580"/>
<feature type="disulfide bond" description="Redox-active" evidence="3">
    <location>
        <begin position="72"/>
        <end position="76"/>
    </location>
</feature>
<dbReference type="Gene3D" id="3.40.30.10">
    <property type="entry name" value="Glutaredoxin"/>
    <property type="match status" value="1"/>
</dbReference>
<dbReference type="InterPro" id="IPR003782">
    <property type="entry name" value="SCO1/SenC"/>
</dbReference>
<dbReference type="EMBL" id="CP003537">
    <property type="protein sequence ID" value="AGH94472.1"/>
    <property type="molecule type" value="Genomic_DNA"/>
</dbReference>
<dbReference type="PANTHER" id="PTHR12151">
    <property type="entry name" value="ELECTRON TRANSPORT PROTIN SCO1/SENC FAMILY MEMBER"/>
    <property type="match status" value="1"/>
</dbReference>
<dbReference type="RefSeq" id="WP_015468962.1">
    <property type="nucleotide sequence ID" value="NC_020813.1"/>
</dbReference>
<dbReference type="Proteomes" id="UP000012040">
    <property type="component" value="Chromosome"/>
</dbReference>
<gene>
    <name evidence="5" type="ORF">A11Q_252</name>
</gene>
<keyword evidence="2" id="KW-0479">Metal-binding</keyword>
<accession>M4V580</accession>
<dbReference type="SUPFAM" id="SSF52833">
    <property type="entry name" value="Thioredoxin-like"/>
    <property type="match status" value="1"/>
</dbReference>
<keyword evidence="3" id="KW-1015">Disulfide bond</keyword>
<dbReference type="InterPro" id="IPR036249">
    <property type="entry name" value="Thioredoxin-like_sf"/>
</dbReference>
<dbReference type="KEGG" id="bex:A11Q_252"/>
<evidence type="ECO:0000256" key="1">
    <source>
        <dbReference type="ARBA" id="ARBA00010996"/>
    </source>
</evidence>
<keyword evidence="6" id="KW-1185">Reference proteome</keyword>
<evidence type="ECO:0000313" key="5">
    <source>
        <dbReference type="EMBL" id="AGH94472.1"/>
    </source>
</evidence>
<feature type="binding site" evidence="2">
    <location>
        <position position="164"/>
    </location>
    <ligand>
        <name>Cu cation</name>
        <dbReference type="ChEBI" id="CHEBI:23378"/>
    </ligand>
</feature>
<dbReference type="HOGENOM" id="CLU_050131_3_3_7"/>
<evidence type="ECO:0000256" key="2">
    <source>
        <dbReference type="PIRSR" id="PIRSR603782-1"/>
    </source>
</evidence>
<evidence type="ECO:0000256" key="4">
    <source>
        <dbReference type="SAM" id="Phobius"/>
    </source>
</evidence>
<evidence type="ECO:0008006" key="7">
    <source>
        <dbReference type="Google" id="ProtNLM"/>
    </source>
</evidence>
<evidence type="ECO:0000313" key="6">
    <source>
        <dbReference type="Proteomes" id="UP000012040"/>
    </source>
</evidence>
<dbReference type="STRING" id="1184267.A11Q_252"/>
<dbReference type="eggNOG" id="COG1999">
    <property type="taxonomic scope" value="Bacteria"/>
</dbReference>
<dbReference type="PATRIC" id="fig|1184267.3.peg.254"/>
<sequence>MTQTKKSPLSVFLKVLSITALVFSLVIGGFIFYINYTPAIGGDFDLTYRNQDWKFSEQAKDLNLLYIGYAKCPDICPMALSYAGYAFKNLTPAELEKVQLLFLSVDRDNDLPDDVANYAAQFFPTFLGLSGSSREQIDKTVSLFQASYMVEENEKSYLGYSIAHTDKLYFLNKKGIVIHTIQSPRSSESIIETIKENL</sequence>
<feature type="binding site" evidence="2">
    <location>
        <position position="72"/>
    </location>
    <ligand>
        <name>Cu cation</name>
        <dbReference type="ChEBI" id="CHEBI:23378"/>
    </ligand>
</feature>
<keyword evidence="2" id="KW-0186">Copper</keyword>
<protein>
    <recommendedName>
        <fullName evidence="7">Thioredoxin domain-containing protein</fullName>
    </recommendedName>
</protein>
<evidence type="ECO:0000256" key="3">
    <source>
        <dbReference type="PIRSR" id="PIRSR603782-2"/>
    </source>
</evidence>
<reference evidence="5 6" key="1">
    <citation type="journal article" date="2013" name="ISME J.">
        <title>By their genes ye shall know them: genomic signatures of predatory bacteria.</title>
        <authorList>
            <person name="Pasternak Z."/>
            <person name="Pietrokovski S."/>
            <person name="Rotem O."/>
            <person name="Gophna U."/>
            <person name="Lurie-Weinberger M.N."/>
            <person name="Jurkevitch E."/>
        </authorList>
    </citation>
    <scope>NUCLEOTIDE SEQUENCE [LARGE SCALE GENOMIC DNA]</scope>
    <source>
        <strain evidence="5 6">JSS</strain>
    </source>
</reference>
<keyword evidence="4" id="KW-1133">Transmembrane helix</keyword>